<dbReference type="Proteomes" id="UP000789375">
    <property type="component" value="Unassembled WGS sequence"/>
</dbReference>
<proteinExistence type="predicted"/>
<keyword evidence="1" id="KW-1133">Transmembrane helix</keyword>
<feature type="transmembrane region" description="Helical" evidence="1">
    <location>
        <begin position="20"/>
        <end position="42"/>
    </location>
</feature>
<dbReference type="AlphaFoldDB" id="A0A9N9ADS2"/>
<evidence type="ECO:0000256" key="1">
    <source>
        <dbReference type="SAM" id="Phobius"/>
    </source>
</evidence>
<keyword evidence="3" id="KW-1185">Reference proteome</keyword>
<comment type="caution">
    <text evidence="2">The sequence shown here is derived from an EMBL/GenBank/DDBJ whole genome shotgun (WGS) entry which is preliminary data.</text>
</comment>
<name>A0A9N9ADS2_FUNMO</name>
<keyword evidence="1" id="KW-0812">Transmembrane</keyword>
<organism evidence="2 3">
    <name type="scientific">Funneliformis mosseae</name>
    <name type="common">Endomycorrhizal fungus</name>
    <name type="synonym">Glomus mosseae</name>
    <dbReference type="NCBI Taxonomy" id="27381"/>
    <lineage>
        <taxon>Eukaryota</taxon>
        <taxon>Fungi</taxon>
        <taxon>Fungi incertae sedis</taxon>
        <taxon>Mucoromycota</taxon>
        <taxon>Glomeromycotina</taxon>
        <taxon>Glomeromycetes</taxon>
        <taxon>Glomerales</taxon>
        <taxon>Glomeraceae</taxon>
        <taxon>Funneliformis</taxon>
    </lineage>
</organism>
<accession>A0A9N9ADS2</accession>
<reference evidence="2" key="1">
    <citation type="submission" date="2021-06" db="EMBL/GenBank/DDBJ databases">
        <authorList>
            <person name="Kallberg Y."/>
            <person name="Tangrot J."/>
            <person name="Rosling A."/>
        </authorList>
    </citation>
    <scope>NUCLEOTIDE SEQUENCE</scope>
    <source>
        <strain evidence="2">87-6 pot B 2015</strain>
    </source>
</reference>
<evidence type="ECO:0000313" key="2">
    <source>
        <dbReference type="EMBL" id="CAG8526580.1"/>
    </source>
</evidence>
<evidence type="ECO:0000313" key="3">
    <source>
        <dbReference type="Proteomes" id="UP000789375"/>
    </source>
</evidence>
<feature type="transmembrane region" description="Helical" evidence="1">
    <location>
        <begin position="54"/>
        <end position="73"/>
    </location>
</feature>
<protein>
    <submittedName>
        <fullName evidence="2">7116_t:CDS:1</fullName>
    </submittedName>
</protein>
<gene>
    <name evidence="2" type="ORF">FMOSSE_LOCUS5297</name>
</gene>
<keyword evidence="1" id="KW-0472">Membrane</keyword>
<sequence length="87" mass="9619">MELEDNAGLCTCTRSDHVLVLIDIVGLCSCVTLLMDGVRLCAGDIHVIVLMEDWFCILFQYIVSFYCSLQIVLPPVPSVPPILSLAY</sequence>
<dbReference type="EMBL" id="CAJVPP010000990">
    <property type="protein sequence ID" value="CAG8526580.1"/>
    <property type="molecule type" value="Genomic_DNA"/>
</dbReference>